<dbReference type="InterPro" id="IPR001845">
    <property type="entry name" value="HTH_ArsR_DNA-bd_dom"/>
</dbReference>
<dbReference type="CDD" id="cd00090">
    <property type="entry name" value="HTH_ARSR"/>
    <property type="match status" value="1"/>
</dbReference>
<dbReference type="RefSeq" id="WP_141464285.1">
    <property type="nucleotide sequence ID" value="NZ_RBZW01000021.1"/>
</dbReference>
<accession>A0A4S3TM12</accession>
<evidence type="ECO:0000313" key="2">
    <source>
        <dbReference type="EMBL" id="THE65251.1"/>
    </source>
</evidence>
<keyword evidence="3" id="KW-1185">Reference proteome</keyword>
<dbReference type="InterPro" id="IPR036390">
    <property type="entry name" value="WH_DNA-bd_sf"/>
</dbReference>
<dbReference type="PANTHER" id="PTHR38600:SF1">
    <property type="entry name" value="TRANSCRIPTIONAL REGULATORY PROTEIN"/>
    <property type="match status" value="1"/>
</dbReference>
<reference evidence="2 3" key="1">
    <citation type="submission" date="2018-10" db="EMBL/GenBank/DDBJ databases">
        <title>Natronolimnobius sp. XQ-INN 246 isolated from Inner Mongolia Autonomous Region of China.</title>
        <authorList>
            <person name="Xue Q."/>
        </authorList>
    </citation>
    <scope>NUCLEOTIDE SEQUENCE [LARGE SCALE GENOMIC DNA]</scope>
    <source>
        <strain evidence="2 3">XQ-INN 246</strain>
    </source>
</reference>
<dbReference type="Proteomes" id="UP000318864">
    <property type="component" value="Unassembled WGS sequence"/>
</dbReference>
<proteinExistence type="predicted"/>
<dbReference type="InterPro" id="IPR011991">
    <property type="entry name" value="ArsR-like_HTH"/>
</dbReference>
<dbReference type="SUPFAM" id="SSF46785">
    <property type="entry name" value="Winged helix' DNA-binding domain"/>
    <property type="match status" value="1"/>
</dbReference>
<dbReference type="Gene3D" id="1.10.10.10">
    <property type="entry name" value="Winged helix-like DNA-binding domain superfamily/Winged helix DNA-binding domain"/>
    <property type="match status" value="1"/>
</dbReference>
<organism evidence="2 3">
    <name type="scientific">Salinadaptatus halalkaliphilus</name>
    <dbReference type="NCBI Taxonomy" id="2419781"/>
    <lineage>
        <taxon>Archaea</taxon>
        <taxon>Methanobacteriati</taxon>
        <taxon>Methanobacteriota</taxon>
        <taxon>Stenosarchaea group</taxon>
        <taxon>Halobacteria</taxon>
        <taxon>Halobacteriales</taxon>
        <taxon>Natrialbaceae</taxon>
        <taxon>Salinadaptatus</taxon>
    </lineage>
</organism>
<dbReference type="Pfam" id="PF12840">
    <property type="entry name" value="HTH_20"/>
    <property type="match status" value="1"/>
</dbReference>
<evidence type="ECO:0000259" key="1">
    <source>
        <dbReference type="SMART" id="SM00418"/>
    </source>
</evidence>
<evidence type="ECO:0000313" key="3">
    <source>
        <dbReference type="Proteomes" id="UP000318864"/>
    </source>
</evidence>
<dbReference type="EMBL" id="RBZW01000021">
    <property type="protein sequence ID" value="THE65251.1"/>
    <property type="molecule type" value="Genomic_DNA"/>
</dbReference>
<dbReference type="InterPro" id="IPR036388">
    <property type="entry name" value="WH-like_DNA-bd_sf"/>
</dbReference>
<sequence length="154" mass="16701">MSRLLPTTTNASTEQTGQPSLLCIDDDRTDDVLATLSSETARTVFRELNERPSTAAALADRLEMSIQSVSYHLENLTETGLIEVADTCYSEKGREMDVYTVAEEPTVLFLGTEDDQPGLRVAFKNLAVAVGPVSVLIALWETVVRYVGSDVGSA</sequence>
<dbReference type="PANTHER" id="PTHR38600">
    <property type="entry name" value="TRANSCRIPTIONAL REGULATORY PROTEIN"/>
    <property type="match status" value="1"/>
</dbReference>
<dbReference type="AlphaFoldDB" id="A0A4S3TM12"/>
<dbReference type="GO" id="GO:0003700">
    <property type="term" value="F:DNA-binding transcription factor activity"/>
    <property type="evidence" value="ECO:0007669"/>
    <property type="project" value="InterPro"/>
</dbReference>
<comment type="caution">
    <text evidence="2">The sequence shown here is derived from an EMBL/GenBank/DDBJ whole genome shotgun (WGS) entry which is preliminary data.</text>
</comment>
<feature type="domain" description="HTH arsR-type" evidence="1">
    <location>
        <begin position="31"/>
        <end position="115"/>
    </location>
</feature>
<gene>
    <name evidence="2" type="ORF">D8Y22_08570</name>
</gene>
<dbReference type="OrthoDB" id="11368at2157"/>
<dbReference type="SMART" id="SM00418">
    <property type="entry name" value="HTH_ARSR"/>
    <property type="match status" value="1"/>
</dbReference>
<protein>
    <submittedName>
        <fullName evidence="2">ArsR family transcriptional regulator</fullName>
    </submittedName>
</protein>
<name>A0A4S3TM12_9EURY</name>